<protein>
    <submittedName>
        <fullName evidence="1">Uncharacterized protein</fullName>
    </submittedName>
</protein>
<sequence length="46" mass="5338">MSEMTGAVSASAIAAKKSYHHNFLKKVYQLLYFQVLCMDFIQHFCH</sequence>
<evidence type="ECO:0000313" key="2">
    <source>
        <dbReference type="Proteomes" id="UP000077407"/>
    </source>
</evidence>
<name>A0A162L836_9CLOT</name>
<proteinExistence type="predicted"/>
<dbReference type="AlphaFoldDB" id="A0A162L836"/>
<gene>
    <name evidence="1" type="ORF">WY13_00141</name>
</gene>
<comment type="caution">
    <text evidence="1">The sequence shown here is derived from an EMBL/GenBank/DDBJ whole genome shotgun (WGS) entry which is preliminary data.</text>
</comment>
<evidence type="ECO:0000313" key="1">
    <source>
        <dbReference type="EMBL" id="OAA92432.1"/>
    </source>
</evidence>
<accession>A0A162L836</accession>
<reference evidence="1 2" key="1">
    <citation type="journal article" date="2015" name="Biotechnol. Bioeng.">
        <title>Genome sequence and phenotypic characterization of Caulobacter segnis.</title>
        <authorList>
            <person name="Patel S."/>
            <person name="Fletcher B."/>
            <person name="Scott D.C."/>
            <person name="Ely B."/>
        </authorList>
    </citation>
    <scope>NUCLEOTIDE SEQUENCE [LARGE SCALE GENOMIC DNA]</scope>
    <source>
        <strain evidence="1 2">ERI-2</strain>
    </source>
</reference>
<dbReference type="Proteomes" id="UP000077407">
    <property type="component" value="Unassembled WGS sequence"/>
</dbReference>
<organism evidence="1 2">
    <name type="scientific">Clostridium ljungdahlii</name>
    <dbReference type="NCBI Taxonomy" id="1538"/>
    <lineage>
        <taxon>Bacteria</taxon>
        <taxon>Bacillati</taxon>
        <taxon>Bacillota</taxon>
        <taxon>Clostridia</taxon>
        <taxon>Eubacteriales</taxon>
        <taxon>Clostridiaceae</taxon>
        <taxon>Clostridium</taxon>
    </lineage>
</organism>
<dbReference type="EMBL" id="LITT01000001">
    <property type="protein sequence ID" value="OAA92432.1"/>
    <property type="molecule type" value="Genomic_DNA"/>
</dbReference>